<dbReference type="GO" id="GO:0004065">
    <property type="term" value="F:arylsulfatase activity"/>
    <property type="evidence" value="ECO:0007669"/>
    <property type="project" value="TreeGrafter"/>
</dbReference>
<evidence type="ECO:0000256" key="2">
    <source>
        <dbReference type="ARBA" id="ARBA00022723"/>
    </source>
</evidence>
<feature type="compositionally biased region" description="Basic residues" evidence="5">
    <location>
        <begin position="523"/>
        <end position="537"/>
    </location>
</feature>
<dbReference type="InterPro" id="IPR050738">
    <property type="entry name" value="Sulfatase"/>
</dbReference>
<dbReference type="PANTHER" id="PTHR42693:SF33">
    <property type="entry name" value="ARYLSULFATASE"/>
    <property type="match status" value="1"/>
</dbReference>
<evidence type="ECO:0000313" key="8">
    <source>
        <dbReference type="Proteomes" id="UP000616724"/>
    </source>
</evidence>
<dbReference type="Pfam" id="PF00884">
    <property type="entry name" value="Sulfatase"/>
    <property type="match status" value="1"/>
</dbReference>
<dbReference type="Proteomes" id="UP000616724">
    <property type="component" value="Unassembled WGS sequence"/>
</dbReference>
<dbReference type="Gene3D" id="3.40.720.10">
    <property type="entry name" value="Alkaline Phosphatase, subunit A"/>
    <property type="match status" value="1"/>
</dbReference>
<feature type="compositionally biased region" description="Basic and acidic residues" evidence="5">
    <location>
        <begin position="465"/>
        <end position="503"/>
    </location>
</feature>
<sequence length="579" mass="63256">MSFAGRLGRTVADSAPWWPEPVRAPEGAPNIVVVLLDDMGFADVGPFGSEIETPTLDRLAASGLRFTNYHTTPLCSPSRASLLTGLNHHRAGYAFAANADPGFPGYTFEIADDVPTLPETLREAGYATFAVGKWHLTKDATMNDGAPRSSWPTQKGFDRFYGILEGLTGLHHPHRLVRDNSPVEIDAYPEGYYLTDDLTDQAIGMIKALRAHDARKPYFLYLAHPAVHGPLQAKPADIAKYRGKYAAGWDTPREDRFARQLAGGLFPQGTALPPRNSEQFHDVPAWDSLPQEERELFARYQEVYAAMVDNVDQNLGRLLSVIERYGELDDTIVIFTSDNGGTGEGGVRGTRSYFKQFGRRANLPGDWTLDVPRDPELIGGPQTMVHYPRGWGMASNTPFRLYKGTTHAGGVRVPFVLSWPRGLAGARGDGPAHALPVRHRRAAHPAGAGRGDPAAGMAGQGGRPTRRELLLRRPDRPGRAEHARRAVRRDDRQPGLLPRRLEAGHPAPARPPARRGPLGTVRPAHRSHRDPRPRRRPAGAGRGAGRGLGAGGLGQPGVPPRRRHRLPVDGPPAWTACRC</sequence>
<name>A0A8J3RNW3_9ACTN</name>
<dbReference type="InterPro" id="IPR000917">
    <property type="entry name" value="Sulfatase_N"/>
</dbReference>
<evidence type="ECO:0000256" key="1">
    <source>
        <dbReference type="ARBA" id="ARBA00008779"/>
    </source>
</evidence>
<dbReference type="InterPro" id="IPR017850">
    <property type="entry name" value="Alkaline_phosphatase_core_sf"/>
</dbReference>
<keyword evidence="4" id="KW-0106">Calcium</keyword>
<dbReference type="PROSITE" id="PS00523">
    <property type="entry name" value="SULFATASE_1"/>
    <property type="match status" value="1"/>
</dbReference>
<keyword evidence="8" id="KW-1185">Reference proteome</keyword>
<dbReference type="AlphaFoldDB" id="A0A8J3RNW3"/>
<organism evidence="7 8">
    <name type="scientific">Planobispora longispora</name>
    <dbReference type="NCBI Taxonomy" id="28887"/>
    <lineage>
        <taxon>Bacteria</taxon>
        <taxon>Bacillati</taxon>
        <taxon>Actinomycetota</taxon>
        <taxon>Actinomycetes</taxon>
        <taxon>Streptosporangiales</taxon>
        <taxon>Streptosporangiaceae</taxon>
        <taxon>Planobispora</taxon>
    </lineage>
</organism>
<accession>A0A8J3RNW3</accession>
<evidence type="ECO:0000256" key="3">
    <source>
        <dbReference type="ARBA" id="ARBA00022801"/>
    </source>
</evidence>
<dbReference type="InterPro" id="IPR024607">
    <property type="entry name" value="Sulfatase_CS"/>
</dbReference>
<evidence type="ECO:0000256" key="4">
    <source>
        <dbReference type="ARBA" id="ARBA00022837"/>
    </source>
</evidence>
<keyword evidence="3" id="KW-0378">Hydrolase</keyword>
<feature type="region of interest" description="Disordered" evidence="5">
    <location>
        <begin position="438"/>
        <end position="579"/>
    </location>
</feature>
<dbReference type="PROSITE" id="PS00149">
    <property type="entry name" value="SULFATASE_2"/>
    <property type="match status" value="1"/>
</dbReference>
<dbReference type="GO" id="GO:0046872">
    <property type="term" value="F:metal ion binding"/>
    <property type="evidence" value="ECO:0007669"/>
    <property type="project" value="UniProtKB-KW"/>
</dbReference>
<dbReference type="EMBL" id="BOOH01000056">
    <property type="protein sequence ID" value="GIH80096.1"/>
    <property type="molecule type" value="Genomic_DNA"/>
</dbReference>
<gene>
    <name evidence="7" type="ORF">Plo01_65250</name>
</gene>
<evidence type="ECO:0000259" key="6">
    <source>
        <dbReference type="Pfam" id="PF00884"/>
    </source>
</evidence>
<feature type="compositionally biased region" description="Low complexity" evidence="5">
    <location>
        <begin position="444"/>
        <end position="457"/>
    </location>
</feature>
<dbReference type="SUPFAM" id="SSF53649">
    <property type="entry name" value="Alkaline phosphatase-like"/>
    <property type="match status" value="1"/>
</dbReference>
<feature type="compositionally biased region" description="Gly residues" evidence="5">
    <location>
        <begin position="540"/>
        <end position="555"/>
    </location>
</feature>
<feature type="domain" description="Sulfatase N-terminal" evidence="6">
    <location>
        <begin position="29"/>
        <end position="425"/>
    </location>
</feature>
<comment type="similarity">
    <text evidence="1">Belongs to the sulfatase family.</text>
</comment>
<protein>
    <recommendedName>
        <fullName evidence="6">Sulfatase N-terminal domain-containing protein</fullName>
    </recommendedName>
</protein>
<dbReference type="PANTHER" id="PTHR42693">
    <property type="entry name" value="ARYLSULFATASE FAMILY MEMBER"/>
    <property type="match status" value="1"/>
</dbReference>
<keyword evidence="2" id="KW-0479">Metal-binding</keyword>
<evidence type="ECO:0000313" key="7">
    <source>
        <dbReference type="EMBL" id="GIH80096.1"/>
    </source>
</evidence>
<evidence type="ECO:0000256" key="5">
    <source>
        <dbReference type="SAM" id="MobiDB-lite"/>
    </source>
</evidence>
<comment type="caution">
    <text evidence="7">The sequence shown here is derived from an EMBL/GenBank/DDBJ whole genome shotgun (WGS) entry which is preliminary data.</text>
</comment>
<proteinExistence type="inferred from homology"/>
<reference evidence="7 8" key="1">
    <citation type="submission" date="2021-01" db="EMBL/GenBank/DDBJ databases">
        <title>Whole genome shotgun sequence of Planobispora longispora NBRC 13918.</title>
        <authorList>
            <person name="Komaki H."/>
            <person name="Tamura T."/>
        </authorList>
    </citation>
    <scope>NUCLEOTIDE SEQUENCE [LARGE SCALE GENOMIC DNA]</scope>
    <source>
        <strain evidence="7 8">NBRC 13918</strain>
    </source>
</reference>